<dbReference type="CDD" id="cd04179">
    <property type="entry name" value="DPM_DPG-synthase_like"/>
    <property type="match status" value="1"/>
</dbReference>
<dbReference type="EMBL" id="BARS01019842">
    <property type="protein sequence ID" value="GAF95362.1"/>
    <property type="molecule type" value="Genomic_DNA"/>
</dbReference>
<evidence type="ECO:0000313" key="2">
    <source>
        <dbReference type="EMBL" id="GAF95362.1"/>
    </source>
</evidence>
<dbReference type="Pfam" id="PF00535">
    <property type="entry name" value="Glycos_transf_2"/>
    <property type="match status" value="1"/>
</dbReference>
<dbReference type="InterPro" id="IPR001173">
    <property type="entry name" value="Glyco_trans_2-like"/>
</dbReference>
<comment type="caution">
    <text evidence="2">The sequence shown here is derived from an EMBL/GenBank/DDBJ whole genome shotgun (WGS) entry which is preliminary data.</text>
</comment>
<dbReference type="Gene3D" id="3.90.550.10">
    <property type="entry name" value="Spore Coat Polysaccharide Biosynthesis Protein SpsA, Chain A"/>
    <property type="match status" value="1"/>
</dbReference>
<organism evidence="2">
    <name type="scientific">marine sediment metagenome</name>
    <dbReference type="NCBI Taxonomy" id="412755"/>
    <lineage>
        <taxon>unclassified sequences</taxon>
        <taxon>metagenomes</taxon>
        <taxon>ecological metagenomes</taxon>
    </lineage>
</organism>
<dbReference type="InterPro" id="IPR029044">
    <property type="entry name" value="Nucleotide-diphossugar_trans"/>
</dbReference>
<name>X0U4P6_9ZZZZ</name>
<dbReference type="InterPro" id="IPR050256">
    <property type="entry name" value="Glycosyltransferase_2"/>
</dbReference>
<dbReference type="AlphaFoldDB" id="X0U4P6"/>
<feature type="non-terminal residue" evidence="2">
    <location>
        <position position="163"/>
    </location>
</feature>
<feature type="domain" description="Glycosyltransferase 2-like" evidence="1">
    <location>
        <begin position="8"/>
        <end position="163"/>
    </location>
</feature>
<evidence type="ECO:0000259" key="1">
    <source>
        <dbReference type="Pfam" id="PF00535"/>
    </source>
</evidence>
<protein>
    <recommendedName>
        <fullName evidence="1">Glycosyltransferase 2-like domain-containing protein</fullName>
    </recommendedName>
</protein>
<gene>
    <name evidence="2" type="ORF">S01H1_32083</name>
</gene>
<reference evidence="2" key="1">
    <citation type="journal article" date="2014" name="Front. Microbiol.">
        <title>High frequency of phylogenetically diverse reductive dehalogenase-homologous genes in deep subseafloor sedimentary metagenomes.</title>
        <authorList>
            <person name="Kawai M."/>
            <person name="Futagami T."/>
            <person name="Toyoda A."/>
            <person name="Takaki Y."/>
            <person name="Nishi S."/>
            <person name="Hori S."/>
            <person name="Arai W."/>
            <person name="Tsubouchi T."/>
            <person name="Morono Y."/>
            <person name="Uchiyama I."/>
            <person name="Ito T."/>
            <person name="Fujiyama A."/>
            <person name="Inagaki F."/>
            <person name="Takami H."/>
        </authorList>
    </citation>
    <scope>NUCLEOTIDE SEQUENCE</scope>
    <source>
        <strain evidence="2">Expedition CK06-06</strain>
    </source>
</reference>
<proteinExistence type="predicted"/>
<dbReference type="SUPFAM" id="SSF53448">
    <property type="entry name" value="Nucleotide-diphospho-sugar transferases"/>
    <property type="match status" value="1"/>
</dbReference>
<accession>X0U4P6</accession>
<dbReference type="PANTHER" id="PTHR48090:SF7">
    <property type="entry name" value="RFBJ PROTEIN"/>
    <property type="match status" value="1"/>
</dbReference>
<dbReference type="PANTHER" id="PTHR48090">
    <property type="entry name" value="UNDECAPRENYL-PHOSPHATE 4-DEOXY-4-FORMAMIDO-L-ARABINOSE TRANSFERASE-RELATED"/>
    <property type="match status" value="1"/>
</dbReference>
<sequence>MIRSSLAVVVAAYNEEEGIVPTLCELKEVLNQPSLLVVDGNSSDRTLELAKDLGAEIVIQRGKGKGSAISQGLDQLNGDTSYVVLTDADYTYPAKHIKEMICVLDSNPEVGMVLGDRFSKKYKKESDRNQFYVGNRILSFAQRVLNGIKLSDPYTGLRLIRFE</sequence>